<feature type="compositionally biased region" description="Basic residues" evidence="1">
    <location>
        <begin position="32"/>
        <end position="48"/>
    </location>
</feature>
<proteinExistence type="predicted"/>
<feature type="region of interest" description="Disordered" evidence="1">
    <location>
        <begin position="438"/>
        <end position="458"/>
    </location>
</feature>
<evidence type="ECO:0000313" key="3">
    <source>
        <dbReference type="Proteomes" id="UP000186955"/>
    </source>
</evidence>
<feature type="compositionally biased region" description="Acidic residues" evidence="1">
    <location>
        <begin position="712"/>
        <end position="725"/>
    </location>
</feature>
<accession>A0A1Q5T5M6</accession>
<comment type="caution">
    <text evidence="2">The sequence shown here is derived from an EMBL/GenBank/DDBJ whole genome shotgun (WGS) entry which is preliminary data.</text>
</comment>
<evidence type="ECO:0000313" key="2">
    <source>
        <dbReference type="EMBL" id="OKO95546.1"/>
    </source>
</evidence>
<organism evidence="2 3">
    <name type="scientific">Penicillium subrubescens</name>
    <dbReference type="NCBI Taxonomy" id="1316194"/>
    <lineage>
        <taxon>Eukaryota</taxon>
        <taxon>Fungi</taxon>
        <taxon>Dikarya</taxon>
        <taxon>Ascomycota</taxon>
        <taxon>Pezizomycotina</taxon>
        <taxon>Eurotiomycetes</taxon>
        <taxon>Eurotiomycetidae</taxon>
        <taxon>Eurotiales</taxon>
        <taxon>Aspergillaceae</taxon>
        <taxon>Penicillium</taxon>
    </lineage>
</organism>
<feature type="compositionally biased region" description="Basic and acidic residues" evidence="1">
    <location>
        <begin position="562"/>
        <end position="572"/>
    </location>
</feature>
<feature type="region of interest" description="Disordered" evidence="1">
    <location>
        <begin position="23"/>
        <end position="73"/>
    </location>
</feature>
<evidence type="ECO:0000256" key="1">
    <source>
        <dbReference type="SAM" id="MobiDB-lite"/>
    </source>
</evidence>
<name>A0A1Q5T5M6_9EURO</name>
<feature type="region of interest" description="Disordered" evidence="1">
    <location>
        <begin position="679"/>
        <end position="733"/>
    </location>
</feature>
<feature type="region of interest" description="Disordered" evidence="1">
    <location>
        <begin position="320"/>
        <end position="348"/>
    </location>
</feature>
<feature type="compositionally biased region" description="Polar residues" evidence="1">
    <location>
        <begin position="518"/>
        <end position="529"/>
    </location>
</feature>
<feature type="compositionally biased region" description="Polar residues" evidence="1">
    <location>
        <begin position="438"/>
        <end position="451"/>
    </location>
</feature>
<feature type="region of interest" description="Disordered" evidence="1">
    <location>
        <begin position="88"/>
        <end position="129"/>
    </location>
</feature>
<keyword evidence="3" id="KW-1185">Reference proteome</keyword>
<dbReference type="Proteomes" id="UP000186955">
    <property type="component" value="Unassembled WGS sequence"/>
</dbReference>
<sequence>MDTDKSSNDAGFHERLTRHSSAFSLSLSFRGSSKRGSSRQSSHLRRIFRRSELRTSSSDFPGQTDGTPTFPRRTLHKARSGLLALRAGLFGRPPPQGNDPFENETKSLPKQGHTHRRTHGFSDISSSTQEDLNFGTDLYRNGRAQPRTLDDLDGNVVKQVPSFHPLKNTVSAPQPRTSSCVLVDDSEPAFDQTVSTPADQPFAYESYQDNIVTSHIPDEETFAEPNPSIIEDIQKDRADYLTPSVASEDRHTPGSLSANSTDEDNLGGTSLQCYKQNVDSEQKRDLMKNWLDHEQCACEQIEELRQLSETRNVPSLEMQLKRNDSSESLALPDYSTPSLAGSKTPEQRGSLVIRTKAPVTQERVLLGDDSLEPQACESPVSESRKCSANVKIAFPGLYHELLEQWVRENELSPTLDPEFPRLESETTLSTVHLPSIASTTSSHLNPNSQPHHPTELPWSLDTHLNTGLAHILNNFHKGNALVSFTPLACPRVVTAHCVQDSITFPCNMDDYTRQARQAQANTENTGTREVQSDRRRHSFGIHVSERNESASRSSSTQVSRPEILRRSSEDQQRPVNDPPFPPHPGLWGAADSQCDSDLSTSYNQDNSAINSANYTSPTSISSAPWSPLDSPIDEEALFRATHRDEYWMADGKNSSYYPDRGDLPVKGEHVAGDGRIFYASGSGRGSSSRVRQLTRADFSNTMQRSFRRDAQASEEQDDGEPDEDAPPSSQAQA</sequence>
<protein>
    <submittedName>
        <fullName evidence="2">Uncharacterized protein</fullName>
    </submittedName>
</protein>
<gene>
    <name evidence="2" type="ORF">PENSUB_11058</name>
</gene>
<dbReference type="AlphaFoldDB" id="A0A1Q5T5M6"/>
<dbReference type="EMBL" id="MNBE01000702">
    <property type="protein sequence ID" value="OKO95546.1"/>
    <property type="molecule type" value="Genomic_DNA"/>
</dbReference>
<reference evidence="2 3" key="1">
    <citation type="submission" date="2016-10" db="EMBL/GenBank/DDBJ databases">
        <title>Genome sequence of the ascomycete fungus Penicillium subrubescens.</title>
        <authorList>
            <person name="De Vries R.P."/>
            <person name="Peng M."/>
            <person name="Dilokpimol A."/>
            <person name="Hilden K."/>
            <person name="Makela M.R."/>
            <person name="Grigoriev I."/>
            <person name="Riley R."/>
            <person name="Granchi Z."/>
        </authorList>
    </citation>
    <scope>NUCLEOTIDE SEQUENCE [LARGE SCALE GENOMIC DNA]</scope>
    <source>
        <strain evidence="2 3">CBS 132785</strain>
    </source>
</reference>
<feature type="region of interest" description="Disordered" evidence="1">
    <location>
        <begin position="518"/>
        <end position="628"/>
    </location>
</feature>
<feature type="compositionally biased region" description="Polar residues" evidence="1">
    <location>
        <begin position="54"/>
        <end position="67"/>
    </location>
</feature>
<feature type="compositionally biased region" description="Polar residues" evidence="1">
    <location>
        <begin position="593"/>
        <end position="624"/>
    </location>
</feature>
<feature type="compositionally biased region" description="Low complexity" evidence="1">
    <location>
        <begin position="550"/>
        <end position="559"/>
    </location>
</feature>
<feature type="region of interest" description="Disordered" evidence="1">
    <location>
        <begin position="244"/>
        <end position="268"/>
    </location>
</feature>